<proteinExistence type="predicted"/>
<sequence length="564" mass="60521">MSSITTWTRIEPRARAGDMRPALEAQVHDPLWTLARQWQFGEFLGDDAGSPVWVRVRATSDRVTRFRPGADLVAEDYDGATPLEVLVEREEPAPDLRAAAEAGQHFLRMLAAAGLTGAVADAIVAAYPLRADEALLGPLLDAAARRYLAVVSGRVPDGAALANALGATLPDGLPEWGLQGADAETARQVAVRWLAWATSRLATVPPERSAWKPARMEYEFAVGADRGGQQVTLGAPAYDGGRLDWHSFVVDDKATPLQAPADRTELVRTVLPAPAFFAGMPSRRYWEFEDARVNFGGIETAPEDLARMLLVEFATVYANDWYVVPVDVPVGSLTSVTSVVVADTFGEQCLVPGQGDGKGDAGWSLFQLSASGGGAAEAGLFVAPVLAQTLESDPLEEVAFARDEGANQAWAIERKVTNAVGRTLDRAEAAAAPAFDGTGGTAVIDGDGTDPARLHYRLMTDVPEHWIPLLPVEVRPGVNHLRRATLSRTGPDGRPVPLNPLGRLLRPGEPLELPEEEVPSEGAVVTRTTQYARWVGGESYFWVGRGRRAGRGQSSSGLRFDTID</sequence>
<protein>
    <submittedName>
        <fullName evidence="1">Uncharacterized protein</fullName>
    </submittedName>
</protein>
<reference evidence="1 2" key="1">
    <citation type="submission" date="2016-10" db="EMBL/GenBank/DDBJ databases">
        <authorList>
            <person name="de Groot N.N."/>
        </authorList>
    </citation>
    <scope>NUCLEOTIDE SEQUENCE [LARGE SCALE GENOMIC DNA]</scope>
    <source>
        <strain evidence="1 2">DSM 22024</strain>
    </source>
</reference>
<dbReference type="AlphaFoldDB" id="A0A1H1UNB5"/>
<evidence type="ECO:0000313" key="2">
    <source>
        <dbReference type="Proteomes" id="UP000198983"/>
    </source>
</evidence>
<accession>A0A1H1UNB5</accession>
<keyword evidence="2" id="KW-1185">Reference proteome</keyword>
<gene>
    <name evidence="1" type="ORF">SAMN04489717_3696</name>
</gene>
<dbReference type="Proteomes" id="UP000198983">
    <property type="component" value="Chromosome I"/>
</dbReference>
<dbReference type="STRING" id="117157.SAMN04489717_3696"/>
<organism evidence="1 2">
    <name type="scientific">Actinopolymorpha singaporensis</name>
    <dbReference type="NCBI Taxonomy" id="117157"/>
    <lineage>
        <taxon>Bacteria</taxon>
        <taxon>Bacillati</taxon>
        <taxon>Actinomycetota</taxon>
        <taxon>Actinomycetes</taxon>
        <taxon>Propionibacteriales</taxon>
        <taxon>Actinopolymorphaceae</taxon>
        <taxon>Actinopolymorpha</taxon>
    </lineage>
</organism>
<dbReference type="OrthoDB" id="9763471at2"/>
<dbReference type="RefSeq" id="WP_092654859.1">
    <property type="nucleotide sequence ID" value="NZ_LT629732.1"/>
</dbReference>
<dbReference type="EMBL" id="LT629732">
    <property type="protein sequence ID" value="SDS73781.1"/>
    <property type="molecule type" value="Genomic_DNA"/>
</dbReference>
<name>A0A1H1UNB5_9ACTN</name>
<evidence type="ECO:0000313" key="1">
    <source>
        <dbReference type="EMBL" id="SDS73781.1"/>
    </source>
</evidence>